<evidence type="ECO:0000256" key="5">
    <source>
        <dbReference type="ARBA" id="ARBA00023136"/>
    </source>
</evidence>
<feature type="transmembrane region" description="Helical" evidence="7">
    <location>
        <begin position="360"/>
        <end position="380"/>
    </location>
</feature>
<evidence type="ECO:0000256" key="2">
    <source>
        <dbReference type="ARBA" id="ARBA00006939"/>
    </source>
</evidence>
<feature type="compositionally biased region" description="Low complexity" evidence="6">
    <location>
        <begin position="108"/>
        <end position="124"/>
    </location>
</feature>
<keyword evidence="4 7" id="KW-1133">Transmembrane helix</keyword>
<keyword evidence="10" id="KW-1185">Reference proteome</keyword>
<comment type="similarity">
    <text evidence="2">Belongs to the ZIP transporter (TC 2.A.5) family.</text>
</comment>
<dbReference type="GO" id="GO:0071578">
    <property type="term" value="P:zinc ion import across plasma membrane"/>
    <property type="evidence" value="ECO:0007669"/>
    <property type="project" value="TreeGrafter"/>
</dbReference>
<dbReference type="InterPro" id="IPR050799">
    <property type="entry name" value="ZIP_Transporter"/>
</dbReference>
<evidence type="ECO:0000256" key="7">
    <source>
        <dbReference type="SAM" id="Phobius"/>
    </source>
</evidence>
<feature type="signal peptide" evidence="8">
    <location>
        <begin position="1"/>
        <end position="23"/>
    </location>
</feature>
<evidence type="ECO:0000256" key="4">
    <source>
        <dbReference type="ARBA" id="ARBA00022989"/>
    </source>
</evidence>
<feature type="region of interest" description="Disordered" evidence="6">
    <location>
        <begin position="36"/>
        <end position="61"/>
    </location>
</feature>
<dbReference type="EMBL" id="VTPC01004454">
    <property type="protein sequence ID" value="KAF2897135.1"/>
    <property type="molecule type" value="Genomic_DNA"/>
</dbReference>
<comment type="caution">
    <text evidence="9">The sequence shown here is derived from an EMBL/GenBank/DDBJ whole genome shotgun (WGS) entry which is preliminary data.</text>
</comment>
<dbReference type="InterPro" id="IPR003689">
    <property type="entry name" value="ZIP"/>
</dbReference>
<evidence type="ECO:0000256" key="3">
    <source>
        <dbReference type="ARBA" id="ARBA00022692"/>
    </source>
</evidence>
<evidence type="ECO:0008006" key="11">
    <source>
        <dbReference type="Google" id="ProtNLM"/>
    </source>
</evidence>
<reference evidence="9" key="1">
    <citation type="submission" date="2019-08" db="EMBL/GenBank/DDBJ databases">
        <title>The genome of the North American firefly Photinus pyralis.</title>
        <authorList>
            <consortium name="Photinus pyralis genome working group"/>
            <person name="Fallon T.R."/>
            <person name="Sander Lower S.E."/>
            <person name="Weng J.-K."/>
        </authorList>
    </citation>
    <scope>NUCLEOTIDE SEQUENCE</scope>
    <source>
        <strain evidence="9">TRF0915ILg1</strain>
        <tissue evidence="9">Whole body</tissue>
    </source>
</reference>
<gene>
    <name evidence="9" type="ORF">ILUMI_09056</name>
</gene>
<keyword evidence="8" id="KW-0732">Signal</keyword>
<dbReference type="PANTHER" id="PTHR12191:SF37">
    <property type="entry name" value="ZINC TRANSPORTER FOI"/>
    <property type="match status" value="1"/>
</dbReference>
<protein>
    <recommendedName>
        <fullName evidence="11">Zinc transporter foi</fullName>
    </recommendedName>
</protein>
<keyword evidence="3 7" id="KW-0812">Transmembrane</keyword>
<dbReference type="Pfam" id="PF02535">
    <property type="entry name" value="Zip"/>
    <property type="match status" value="2"/>
</dbReference>
<proteinExistence type="inferred from homology"/>
<evidence type="ECO:0000313" key="9">
    <source>
        <dbReference type="EMBL" id="KAF2897135.1"/>
    </source>
</evidence>
<dbReference type="GO" id="GO:0030003">
    <property type="term" value="P:intracellular monoatomic cation homeostasis"/>
    <property type="evidence" value="ECO:0007669"/>
    <property type="project" value="TreeGrafter"/>
</dbReference>
<keyword evidence="5 7" id="KW-0472">Membrane</keyword>
<sequence length="711" mass="78296">MAKHFISVCIFCFLCATHSPCESHVETNHNNASNHKSNIPFAEADAPPALPSDQDSPENGIHANANVLGHNLSAEHFLFNNNNINNSSSHKLNRIKRSSDGVTHIWKNNSNSSNNSSNSNSSSNNEHEEEEKYIKKIFAKYGDGKTMTMEGFEKLLNQLDLMSQVLHNKIDPLLSLKNLAALISHETENMTDTNVTCLNREELVGTIKASKDVSNPTSSNTIDDKTLQKACPAILYSIIAGSCLNKDASSHLHLVEASLPSPPNSIPASVWLYSLLAVVAISACGVLGLAVIPVMQKRYYQPLLQFLVALAVGTLAGDAFLHLLPHAMSNNHEHSRHNDPSHVHTNGQDGNHDENMWKGFVAMMGLILFFVVERIIVLIAKWRKERQLKHKLPKMKVMKEGLQPSSTGEKQCKHKYSSIPYCYDAIAMIDKNHTKEDYPVFRLLGGQDSNIQAHNDTATTTFFDLDSSEVQPFKKSNSACNKVETNQNMTECPSELTASNCTEVNKMLGSESEKDDTNSVEYTVILREHENRHHGHSHAHGHVHAAPKNMSSVAWMVIMGDGLHNFTDGMAIGAAFSGSIAGGFSTAVAVFCHELPHELGDFAMLLKAGMSMKQALFYNVLSSVLCLMGNVFGVWLGNTEYASSWVFAVAAGTFIYIALVDMIPELSSGHEDDGTFFQCVLQLTGLLVGFGIMTFIALYEHDLKTMFHEPL</sequence>
<feature type="transmembrane region" description="Helical" evidence="7">
    <location>
        <begin position="675"/>
        <end position="699"/>
    </location>
</feature>
<comment type="subcellular location">
    <subcellularLocation>
        <location evidence="1">Membrane</location>
        <topology evidence="1">Multi-pass membrane protein</topology>
    </subcellularLocation>
</comment>
<dbReference type="Proteomes" id="UP000801492">
    <property type="component" value="Unassembled WGS sequence"/>
</dbReference>
<dbReference type="AlphaFoldDB" id="A0A8K0GA21"/>
<organism evidence="9 10">
    <name type="scientific">Ignelater luminosus</name>
    <name type="common">Cucubano</name>
    <name type="synonym">Pyrophorus luminosus</name>
    <dbReference type="NCBI Taxonomy" id="2038154"/>
    <lineage>
        <taxon>Eukaryota</taxon>
        <taxon>Metazoa</taxon>
        <taxon>Ecdysozoa</taxon>
        <taxon>Arthropoda</taxon>
        <taxon>Hexapoda</taxon>
        <taxon>Insecta</taxon>
        <taxon>Pterygota</taxon>
        <taxon>Neoptera</taxon>
        <taxon>Endopterygota</taxon>
        <taxon>Coleoptera</taxon>
        <taxon>Polyphaga</taxon>
        <taxon>Elateriformia</taxon>
        <taxon>Elateroidea</taxon>
        <taxon>Elateridae</taxon>
        <taxon>Agrypninae</taxon>
        <taxon>Pyrophorini</taxon>
        <taxon>Ignelater</taxon>
    </lineage>
</organism>
<evidence type="ECO:0000256" key="8">
    <source>
        <dbReference type="SAM" id="SignalP"/>
    </source>
</evidence>
<feature type="transmembrane region" description="Helical" evidence="7">
    <location>
        <begin position="270"/>
        <end position="292"/>
    </location>
</feature>
<feature type="transmembrane region" description="Helical" evidence="7">
    <location>
        <begin position="616"/>
        <end position="636"/>
    </location>
</feature>
<feature type="chain" id="PRO_5035453338" description="Zinc transporter foi" evidence="8">
    <location>
        <begin position="24"/>
        <end position="711"/>
    </location>
</feature>
<evidence type="ECO:0000313" key="10">
    <source>
        <dbReference type="Proteomes" id="UP000801492"/>
    </source>
</evidence>
<dbReference type="GO" id="GO:0140410">
    <property type="term" value="F:monoatomic cation:bicarbonate symporter activity"/>
    <property type="evidence" value="ECO:0007669"/>
    <property type="project" value="TreeGrafter"/>
</dbReference>
<name>A0A8K0GA21_IGNLU</name>
<feature type="transmembrane region" description="Helical" evidence="7">
    <location>
        <begin position="642"/>
        <end position="663"/>
    </location>
</feature>
<accession>A0A8K0GA21</accession>
<evidence type="ECO:0000256" key="6">
    <source>
        <dbReference type="SAM" id="MobiDB-lite"/>
    </source>
</evidence>
<dbReference type="GO" id="GO:0005886">
    <property type="term" value="C:plasma membrane"/>
    <property type="evidence" value="ECO:0007669"/>
    <property type="project" value="TreeGrafter"/>
</dbReference>
<dbReference type="GO" id="GO:0005385">
    <property type="term" value="F:zinc ion transmembrane transporter activity"/>
    <property type="evidence" value="ECO:0007669"/>
    <property type="project" value="TreeGrafter"/>
</dbReference>
<feature type="region of interest" description="Disordered" evidence="6">
    <location>
        <begin position="103"/>
        <end position="128"/>
    </location>
</feature>
<feature type="transmembrane region" description="Helical" evidence="7">
    <location>
        <begin position="304"/>
        <end position="324"/>
    </location>
</feature>
<dbReference type="PANTHER" id="PTHR12191">
    <property type="entry name" value="SOLUTE CARRIER FAMILY 39"/>
    <property type="match status" value="1"/>
</dbReference>
<evidence type="ECO:0000256" key="1">
    <source>
        <dbReference type="ARBA" id="ARBA00004141"/>
    </source>
</evidence>
<dbReference type="OrthoDB" id="200954at2759"/>